<feature type="transmembrane region" description="Helical" evidence="6">
    <location>
        <begin position="252"/>
        <end position="277"/>
    </location>
</feature>
<feature type="transmembrane region" description="Helical" evidence="6">
    <location>
        <begin position="100"/>
        <end position="122"/>
    </location>
</feature>
<dbReference type="InterPro" id="IPR053160">
    <property type="entry name" value="MFS_DHA3_Transporter"/>
</dbReference>
<keyword evidence="3 6" id="KW-0812">Transmembrane</keyword>
<dbReference type="InterPro" id="IPR036259">
    <property type="entry name" value="MFS_trans_sf"/>
</dbReference>
<organism evidence="8 9">
    <name type="scientific">Bacillus carboniphilus</name>
    <dbReference type="NCBI Taxonomy" id="86663"/>
    <lineage>
        <taxon>Bacteria</taxon>
        <taxon>Bacillati</taxon>
        <taxon>Bacillota</taxon>
        <taxon>Bacilli</taxon>
        <taxon>Bacillales</taxon>
        <taxon>Bacillaceae</taxon>
        <taxon>Bacillus</taxon>
    </lineage>
</organism>
<reference evidence="8 9" key="1">
    <citation type="journal article" date="2019" name="Int. J. Syst. Evol. Microbiol.">
        <title>The Global Catalogue of Microorganisms (GCM) 10K type strain sequencing project: providing services to taxonomists for standard genome sequencing and annotation.</title>
        <authorList>
            <consortium name="The Broad Institute Genomics Platform"/>
            <consortium name="The Broad Institute Genome Sequencing Center for Infectious Disease"/>
            <person name="Wu L."/>
            <person name="Ma J."/>
        </authorList>
    </citation>
    <scope>NUCLEOTIDE SEQUENCE [LARGE SCALE GENOMIC DNA]</scope>
    <source>
        <strain evidence="8 9">JCM 9731</strain>
    </source>
</reference>
<keyword evidence="5 6" id="KW-0472">Membrane</keyword>
<feature type="transmembrane region" description="Helical" evidence="6">
    <location>
        <begin position="374"/>
        <end position="392"/>
    </location>
</feature>
<dbReference type="SUPFAM" id="SSF103473">
    <property type="entry name" value="MFS general substrate transporter"/>
    <property type="match status" value="1"/>
</dbReference>
<evidence type="ECO:0000259" key="7">
    <source>
        <dbReference type="PROSITE" id="PS50850"/>
    </source>
</evidence>
<keyword evidence="9" id="KW-1185">Reference proteome</keyword>
<name>A0ABN0W9U9_9BACI</name>
<protein>
    <submittedName>
        <fullName evidence="8">MFS transporter</fullName>
    </submittedName>
</protein>
<proteinExistence type="predicted"/>
<dbReference type="Gene3D" id="1.20.1250.20">
    <property type="entry name" value="MFS general substrate transporter like domains"/>
    <property type="match status" value="1"/>
</dbReference>
<feature type="transmembrane region" description="Helical" evidence="6">
    <location>
        <begin position="219"/>
        <end position="240"/>
    </location>
</feature>
<evidence type="ECO:0000256" key="5">
    <source>
        <dbReference type="ARBA" id="ARBA00023136"/>
    </source>
</evidence>
<feature type="transmembrane region" description="Helical" evidence="6">
    <location>
        <begin position="75"/>
        <end position="94"/>
    </location>
</feature>
<dbReference type="EMBL" id="BAAADJ010000021">
    <property type="protein sequence ID" value="GAA0330161.1"/>
    <property type="molecule type" value="Genomic_DNA"/>
</dbReference>
<dbReference type="Pfam" id="PF07690">
    <property type="entry name" value="MFS_1"/>
    <property type="match status" value="1"/>
</dbReference>
<gene>
    <name evidence="8" type="ORF">GCM10008967_20830</name>
</gene>
<feature type="transmembrane region" description="Helical" evidence="6">
    <location>
        <begin position="167"/>
        <end position="189"/>
    </location>
</feature>
<evidence type="ECO:0000313" key="9">
    <source>
        <dbReference type="Proteomes" id="UP001500782"/>
    </source>
</evidence>
<evidence type="ECO:0000256" key="3">
    <source>
        <dbReference type="ARBA" id="ARBA00022692"/>
    </source>
</evidence>
<feature type="transmembrane region" description="Helical" evidence="6">
    <location>
        <begin position="143"/>
        <end position="161"/>
    </location>
</feature>
<keyword evidence="2" id="KW-0813">Transport</keyword>
<feature type="transmembrane region" description="Helical" evidence="6">
    <location>
        <begin position="284"/>
        <end position="302"/>
    </location>
</feature>
<dbReference type="RefSeq" id="WP_343798809.1">
    <property type="nucleotide sequence ID" value="NZ_BAAADJ010000021.1"/>
</dbReference>
<dbReference type="Proteomes" id="UP001500782">
    <property type="component" value="Unassembled WGS sequence"/>
</dbReference>
<keyword evidence="4 6" id="KW-1133">Transmembrane helix</keyword>
<evidence type="ECO:0000256" key="2">
    <source>
        <dbReference type="ARBA" id="ARBA00022448"/>
    </source>
</evidence>
<feature type="domain" description="Major facilitator superfamily (MFS) profile" evidence="7">
    <location>
        <begin position="1"/>
        <end position="397"/>
    </location>
</feature>
<sequence length="405" mass="44748">MKKSHSISTHNIRIMFWVSFFGTINFIAPVLTLFYLGRGLEAIHILWLQIFWSGAVLLGEVPGGVVADRYGAKTSFLIGVIIKIISITILIFAYEPWLFFLFSALNGLSVTFFSGANEALVYESLKQDNEHHRMDRAMGKIQSAGFVSMILAVVFGAFLAKDLKDEQFIFLIVLGLVFHVAEFFLIFLLKDPMNTGVDRENPFTQVKSGIKAIRKEPTLLLLFLNFTLVFIPADSVYEAFNQPIFVHAGLPVVFIGVLYALAAIGGFIVSQSVGWFSSRFTRKFLMGITGILASFGLLLSALFGESLWIVMGAFFVLRFGQAIRGPIYSQLKNDLIPSEVRATTLSLISVLDSAFDLILFGLLSVVAINGLNGILIASSVIALIGTLIPLQVRKRRVEVKKSAVM</sequence>
<dbReference type="PANTHER" id="PTHR23530:SF1">
    <property type="entry name" value="PERMEASE, MAJOR FACILITATOR SUPERFAMILY-RELATED"/>
    <property type="match status" value="1"/>
</dbReference>
<dbReference type="InterPro" id="IPR020846">
    <property type="entry name" value="MFS_dom"/>
</dbReference>
<feature type="transmembrane region" description="Helical" evidence="6">
    <location>
        <begin position="12"/>
        <end position="36"/>
    </location>
</feature>
<accession>A0ABN0W9U9</accession>
<comment type="subcellular location">
    <subcellularLocation>
        <location evidence="1">Cell membrane</location>
        <topology evidence="1">Multi-pass membrane protein</topology>
    </subcellularLocation>
</comment>
<feature type="transmembrane region" description="Helical" evidence="6">
    <location>
        <begin position="42"/>
        <end position="63"/>
    </location>
</feature>
<evidence type="ECO:0000313" key="8">
    <source>
        <dbReference type="EMBL" id="GAA0330161.1"/>
    </source>
</evidence>
<dbReference type="PANTHER" id="PTHR23530">
    <property type="entry name" value="TRANSPORT PROTEIN-RELATED"/>
    <property type="match status" value="1"/>
</dbReference>
<dbReference type="PROSITE" id="PS50850">
    <property type="entry name" value="MFS"/>
    <property type="match status" value="1"/>
</dbReference>
<comment type="caution">
    <text evidence="8">The sequence shown here is derived from an EMBL/GenBank/DDBJ whole genome shotgun (WGS) entry which is preliminary data.</text>
</comment>
<dbReference type="InterPro" id="IPR011701">
    <property type="entry name" value="MFS"/>
</dbReference>
<evidence type="ECO:0000256" key="4">
    <source>
        <dbReference type="ARBA" id="ARBA00022989"/>
    </source>
</evidence>
<evidence type="ECO:0000256" key="1">
    <source>
        <dbReference type="ARBA" id="ARBA00004651"/>
    </source>
</evidence>
<evidence type="ECO:0000256" key="6">
    <source>
        <dbReference type="SAM" id="Phobius"/>
    </source>
</evidence>